<dbReference type="GO" id="GO:0003677">
    <property type="term" value="F:DNA binding"/>
    <property type="evidence" value="ECO:0007669"/>
    <property type="project" value="UniProtKB-KW"/>
</dbReference>
<name>A0A3B0X370_9ZZZZ</name>
<dbReference type="AlphaFoldDB" id="A0A3B0X370"/>
<gene>
    <name evidence="5" type="ORF">MNBD_GAMMA05-973</name>
</gene>
<dbReference type="PANTHER" id="PTHR33204:SF18">
    <property type="entry name" value="TRANSCRIPTIONAL REGULATORY PROTEIN"/>
    <property type="match status" value="1"/>
</dbReference>
<evidence type="ECO:0000256" key="3">
    <source>
        <dbReference type="ARBA" id="ARBA00023163"/>
    </source>
</evidence>
<accession>A0A3B0X370</accession>
<dbReference type="InterPro" id="IPR002577">
    <property type="entry name" value="HTH_HxlR"/>
</dbReference>
<protein>
    <submittedName>
        <fullName evidence="5">Transcriptional regulator, HxlR family</fullName>
    </submittedName>
</protein>
<dbReference type="InterPro" id="IPR036388">
    <property type="entry name" value="WH-like_DNA-bd_sf"/>
</dbReference>
<evidence type="ECO:0000313" key="5">
    <source>
        <dbReference type="EMBL" id="VAW51096.1"/>
    </source>
</evidence>
<sequence>MKHNKLDDMNCSIANALDLIGEWWTILILREAFFGTGRFEDFQQHLGIARNILTARLRKLCDNGVLKRVPIKEGAKRHEYKLTAMGRDLYPTLIALTQWGDRWLHEDGAPVKFTERASGEEIADVAIQTKQGRVLDARELALIPGPGATAETKERLDLLQLAWEKHTGGK</sequence>
<keyword evidence="1" id="KW-0805">Transcription regulation</keyword>
<evidence type="ECO:0000256" key="1">
    <source>
        <dbReference type="ARBA" id="ARBA00023015"/>
    </source>
</evidence>
<dbReference type="Pfam" id="PF01638">
    <property type="entry name" value="HxlR"/>
    <property type="match status" value="1"/>
</dbReference>
<proteinExistence type="predicted"/>
<evidence type="ECO:0000259" key="4">
    <source>
        <dbReference type="PROSITE" id="PS51118"/>
    </source>
</evidence>
<dbReference type="InterPro" id="IPR036390">
    <property type="entry name" value="WH_DNA-bd_sf"/>
</dbReference>
<dbReference type="SUPFAM" id="SSF46785">
    <property type="entry name" value="Winged helix' DNA-binding domain"/>
    <property type="match status" value="1"/>
</dbReference>
<feature type="domain" description="HTH hxlR-type" evidence="4">
    <location>
        <begin position="11"/>
        <end position="108"/>
    </location>
</feature>
<keyword evidence="2" id="KW-0238">DNA-binding</keyword>
<keyword evidence="3" id="KW-0804">Transcription</keyword>
<dbReference type="PANTHER" id="PTHR33204">
    <property type="entry name" value="TRANSCRIPTIONAL REGULATOR, MARR FAMILY"/>
    <property type="match status" value="1"/>
</dbReference>
<organism evidence="5">
    <name type="scientific">hydrothermal vent metagenome</name>
    <dbReference type="NCBI Taxonomy" id="652676"/>
    <lineage>
        <taxon>unclassified sequences</taxon>
        <taxon>metagenomes</taxon>
        <taxon>ecological metagenomes</taxon>
    </lineage>
</organism>
<reference evidence="5" key="1">
    <citation type="submission" date="2018-06" db="EMBL/GenBank/DDBJ databases">
        <authorList>
            <person name="Zhirakovskaya E."/>
        </authorList>
    </citation>
    <scope>NUCLEOTIDE SEQUENCE</scope>
</reference>
<dbReference type="Gene3D" id="1.10.10.10">
    <property type="entry name" value="Winged helix-like DNA-binding domain superfamily/Winged helix DNA-binding domain"/>
    <property type="match status" value="1"/>
</dbReference>
<dbReference type="PROSITE" id="PS51118">
    <property type="entry name" value="HTH_HXLR"/>
    <property type="match status" value="1"/>
</dbReference>
<evidence type="ECO:0000256" key="2">
    <source>
        <dbReference type="ARBA" id="ARBA00023125"/>
    </source>
</evidence>
<dbReference type="EMBL" id="UOFE01000013">
    <property type="protein sequence ID" value="VAW51096.1"/>
    <property type="molecule type" value="Genomic_DNA"/>
</dbReference>